<organism evidence="1 2">
    <name type="scientific">Ficus carica</name>
    <name type="common">Common fig</name>
    <dbReference type="NCBI Taxonomy" id="3494"/>
    <lineage>
        <taxon>Eukaryota</taxon>
        <taxon>Viridiplantae</taxon>
        <taxon>Streptophyta</taxon>
        <taxon>Embryophyta</taxon>
        <taxon>Tracheophyta</taxon>
        <taxon>Spermatophyta</taxon>
        <taxon>Magnoliopsida</taxon>
        <taxon>eudicotyledons</taxon>
        <taxon>Gunneridae</taxon>
        <taxon>Pentapetalae</taxon>
        <taxon>rosids</taxon>
        <taxon>fabids</taxon>
        <taxon>Rosales</taxon>
        <taxon>Moraceae</taxon>
        <taxon>Ficeae</taxon>
        <taxon>Ficus</taxon>
    </lineage>
</organism>
<sequence length="98" mass="10279">MRNSNYTVLISYSEVASFSHCSCATISATTSVTTIYISLLVEVAVGEPTGGEDPRHCPTPALLRISGTQCQSHLGLSLTLNLAAPSLKVEASLINGLK</sequence>
<evidence type="ECO:0000313" key="1">
    <source>
        <dbReference type="EMBL" id="GMN23628.1"/>
    </source>
</evidence>
<dbReference type="AlphaFoldDB" id="A0AA87YUU7"/>
<protein>
    <submittedName>
        <fullName evidence="1">Uncharacterized protein</fullName>
    </submittedName>
</protein>
<evidence type="ECO:0000313" key="2">
    <source>
        <dbReference type="Proteomes" id="UP001187192"/>
    </source>
</evidence>
<comment type="caution">
    <text evidence="1">The sequence shown here is derived from an EMBL/GenBank/DDBJ whole genome shotgun (WGS) entry which is preliminary data.</text>
</comment>
<proteinExistence type="predicted"/>
<name>A0AA87YUU7_FICCA</name>
<gene>
    <name evidence="1" type="ORF">TIFTF001_043704</name>
</gene>
<accession>A0AA87YUU7</accession>
<dbReference type="EMBL" id="BTGU01002923">
    <property type="protein sequence ID" value="GMN23628.1"/>
    <property type="molecule type" value="Genomic_DNA"/>
</dbReference>
<reference evidence="1" key="1">
    <citation type="submission" date="2023-07" db="EMBL/GenBank/DDBJ databases">
        <title>draft genome sequence of fig (Ficus carica).</title>
        <authorList>
            <person name="Takahashi T."/>
            <person name="Nishimura K."/>
        </authorList>
    </citation>
    <scope>NUCLEOTIDE SEQUENCE</scope>
</reference>
<keyword evidence="2" id="KW-1185">Reference proteome</keyword>
<dbReference type="Proteomes" id="UP001187192">
    <property type="component" value="Unassembled WGS sequence"/>
</dbReference>